<feature type="domain" description="Lipoxygenase" evidence="1">
    <location>
        <begin position="1"/>
        <end position="71"/>
    </location>
</feature>
<dbReference type="GO" id="GO:0046872">
    <property type="term" value="F:metal ion binding"/>
    <property type="evidence" value="ECO:0007669"/>
    <property type="project" value="InterPro"/>
</dbReference>
<dbReference type="GO" id="GO:0016702">
    <property type="term" value="F:oxidoreductase activity, acting on single donors with incorporation of molecular oxygen, incorporation of two atoms of oxygen"/>
    <property type="evidence" value="ECO:0007669"/>
    <property type="project" value="InterPro"/>
</dbReference>
<dbReference type="HOGENOM" id="CLU_2734634_0_0_9"/>
<dbReference type="STRING" id="1508404.JMA_22100"/>
<reference evidence="2 3" key="1">
    <citation type="submission" date="2014-08" db="EMBL/GenBank/DDBJ databases">
        <title>Complete genome of a marine bacteria Jeotgalibacillus malaysiensis.</title>
        <authorList>
            <person name="Yaakop A.S."/>
            <person name="Chan K.-G."/>
            <person name="Goh K.M."/>
        </authorList>
    </citation>
    <scope>NUCLEOTIDE SEQUENCE [LARGE SCALE GENOMIC DNA]</scope>
    <source>
        <strain evidence="2 3">D5</strain>
    </source>
</reference>
<protein>
    <recommendedName>
        <fullName evidence="1">Lipoxygenase domain-containing protein</fullName>
    </recommendedName>
</protein>
<dbReference type="EMBL" id="CP009416">
    <property type="protein sequence ID" value="AJD91527.1"/>
    <property type="molecule type" value="Genomic_DNA"/>
</dbReference>
<dbReference type="AlphaFoldDB" id="A0A0B5AS56"/>
<evidence type="ECO:0000259" key="1">
    <source>
        <dbReference type="PROSITE" id="PS51393"/>
    </source>
</evidence>
<name>A0A0B5AS56_9BACL</name>
<proteinExistence type="predicted"/>
<organism evidence="2 3">
    <name type="scientific">Jeotgalibacillus malaysiensis</name>
    <dbReference type="NCBI Taxonomy" id="1508404"/>
    <lineage>
        <taxon>Bacteria</taxon>
        <taxon>Bacillati</taxon>
        <taxon>Bacillota</taxon>
        <taxon>Bacilli</taxon>
        <taxon>Bacillales</taxon>
        <taxon>Caryophanaceae</taxon>
        <taxon>Jeotgalibacillus</taxon>
    </lineage>
</organism>
<sequence>MSETRDEIMLLTGVMRIKQKAFNRAVLDILIENGLVKNEEQFDERADEIFHENFEKDLKELEELIALRNND</sequence>
<dbReference type="BioCyc" id="JESP1508404:G14D9-11465-MONOMER"/>
<accession>A0A0B5AS56</accession>
<dbReference type="OrthoDB" id="2455682at2"/>
<keyword evidence="3" id="KW-1185">Reference proteome</keyword>
<dbReference type="PROSITE" id="PS51393">
    <property type="entry name" value="LIPOXYGENASE_3"/>
    <property type="match status" value="1"/>
</dbReference>
<dbReference type="KEGG" id="jeo:JMA_22100"/>
<dbReference type="InterPro" id="IPR013819">
    <property type="entry name" value="LipOase_C"/>
</dbReference>
<evidence type="ECO:0000313" key="2">
    <source>
        <dbReference type="EMBL" id="AJD91527.1"/>
    </source>
</evidence>
<dbReference type="Proteomes" id="UP000031449">
    <property type="component" value="Chromosome"/>
</dbReference>
<gene>
    <name evidence="2" type="ORF">JMA_22100</name>
</gene>
<evidence type="ECO:0000313" key="3">
    <source>
        <dbReference type="Proteomes" id="UP000031449"/>
    </source>
</evidence>